<organism evidence="2 3">
    <name type="scientific">Lolium multiflorum</name>
    <name type="common">Italian ryegrass</name>
    <name type="synonym">Lolium perenne subsp. multiflorum</name>
    <dbReference type="NCBI Taxonomy" id="4521"/>
    <lineage>
        <taxon>Eukaryota</taxon>
        <taxon>Viridiplantae</taxon>
        <taxon>Streptophyta</taxon>
        <taxon>Embryophyta</taxon>
        <taxon>Tracheophyta</taxon>
        <taxon>Spermatophyta</taxon>
        <taxon>Magnoliopsida</taxon>
        <taxon>Liliopsida</taxon>
        <taxon>Poales</taxon>
        <taxon>Poaceae</taxon>
        <taxon>BOP clade</taxon>
        <taxon>Pooideae</taxon>
        <taxon>Poodae</taxon>
        <taxon>Poeae</taxon>
        <taxon>Poeae Chloroplast Group 2 (Poeae type)</taxon>
        <taxon>Loliodinae</taxon>
        <taxon>Loliinae</taxon>
        <taxon>Lolium</taxon>
    </lineage>
</organism>
<evidence type="ECO:0000313" key="2">
    <source>
        <dbReference type="EMBL" id="KAK1644159.1"/>
    </source>
</evidence>
<reference evidence="2" key="1">
    <citation type="submission" date="2023-07" db="EMBL/GenBank/DDBJ databases">
        <title>A chromosome-level genome assembly of Lolium multiflorum.</title>
        <authorList>
            <person name="Chen Y."/>
            <person name="Copetti D."/>
            <person name="Kolliker R."/>
            <person name="Studer B."/>
        </authorList>
    </citation>
    <scope>NUCLEOTIDE SEQUENCE</scope>
    <source>
        <strain evidence="2">02402/16</strain>
        <tissue evidence="2">Leaf</tissue>
    </source>
</reference>
<comment type="caution">
    <text evidence="2">The sequence shown here is derived from an EMBL/GenBank/DDBJ whole genome shotgun (WGS) entry which is preliminary data.</text>
</comment>
<sequence length="309" mass="33409">MLSSACERKRMRTSSPLSLIFSDEGVLWSWAGLRLGRRGGDDGLVLGCSGAGLAWQGLTRRRPTRIGQEKEVVVVEGGCRRRGEMETDKGEVRRPRGALADRLTCPLCQDLFREASAFAECLHTCKFFRSVILSTPPPLRFPFVSSFYSFVPALLSSRKSAAAVYALVSRLLVARPEIQAMAASSRCVSPRVYFPPVAGSFLAGLTVRSRGRVSWSAVGADGCDPCCVARTRLHGGTGAADGAPIPGARHDLNYPAIVLAELAAVKRTVTNVGLRMDEVYHATVFSLKDTHVAVWPPALTFSPRCGRAE</sequence>
<accession>A0AAD8S228</accession>
<dbReference type="Proteomes" id="UP001231189">
    <property type="component" value="Unassembled WGS sequence"/>
</dbReference>
<evidence type="ECO:0000259" key="1">
    <source>
        <dbReference type="Pfam" id="PF17766"/>
    </source>
</evidence>
<dbReference type="EMBL" id="JAUUTY010000004">
    <property type="protein sequence ID" value="KAK1644159.1"/>
    <property type="molecule type" value="Genomic_DNA"/>
</dbReference>
<gene>
    <name evidence="2" type="ORF">QYE76_061964</name>
</gene>
<keyword evidence="3" id="KW-1185">Reference proteome</keyword>
<dbReference type="Pfam" id="PF17766">
    <property type="entry name" value="fn3_6"/>
    <property type="match status" value="1"/>
</dbReference>
<dbReference type="InterPro" id="IPR041469">
    <property type="entry name" value="Subtilisin-like_FN3"/>
</dbReference>
<evidence type="ECO:0000313" key="3">
    <source>
        <dbReference type="Proteomes" id="UP001231189"/>
    </source>
</evidence>
<proteinExistence type="predicted"/>
<name>A0AAD8S228_LOLMU</name>
<feature type="domain" description="Subtilisin-like protease fibronectin type-III" evidence="1">
    <location>
        <begin position="251"/>
        <end position="302"/>
    </location>
</feature>
<dbReference type="AlphaFoldDB" id="A0AAD8S228"/>
<protein>
    <recommendedName>
        <fullName evidence="1">Subtilisin-like protease fibronectin type-III domain-containing protein</fullName>
    </recommendedName>
</protein>
<dbReference type="Gene3D" id="2.60.40.2310">
    <property type="match status" value="1"/>
</dbReference>